<dbReference type="PANTHER" id="PTHR30408:SF12">
    <property type="entry name" value="TYPE I RESTRICTION ENZYME MJAVIII SPECIFICITY SUBUNIT"/>
    <property type="match status" value="1"/>
</dbReference>
<dbReference type="GO" id="GO:0009307">
    <property type="term" value="P:DNA restriction-modification system"/>
    <property type="evidence" value="ECO:0007669"/>
    <property type="project" value="UniProtKB-KW"/>
</dbReference>
<evidence type="ECO:0000313" key="7">
    <source>
        <dbReference type="Proteomes" id="UP000095256"/>
    </source>
</evidence>
<sequence>MRKAYLYELGSVITGNTPPKKKKEYYMNSDISFVKPDDLPYRQSINFLNNSKCYISFCAKDKARIAPKKSILVTCIGIIGKIAIVNKNEVAFNQQINAIIPNEKVIDHRYLAYLLLFNRKKLNFIANAPIVPIINKSDFSNFKVKIHDDIMSQQKIADSLDLASSLIEKRKEQLEAMDQLIQSVFYEMFGDPVVNDKNWEMFNLSNLGELGRGVSKHRPRNDEKLLGGEYPLIQTGDIANSYIYIYDYKSTYSKLGLEQSKLWRKGTLCITIAANIAKTGILTFNSCFPDSVVGFIANEKTNSIFINVWFSFFQEIIENSAPESAQKNINLKILSNLSVIAPPIDLQNKFASIVEEIEAQKKVMEESLQEMENNFNALMQKAFKGELFPE</sequence>
<feature type="domain" description="Type I restriction modification DNA specificity" evidence="5">
    <location>
        <begin position="197"/>
        <end position="372"/>
    </location>
</feature>
<dbReference type="Gene3D" id="3.90.220.20">
    <property type="entry name" value="DNA methylase specificity domains"/>
    <property type="match status" value="2"/>
</dbReference>
<feature type="coiled-coil region" evidence="4">
    <location>
        <begin position="354"/>
        <end position="381"/>
    </location>
</feature>
<dbReference type="CDD" id="cd17293">
    <property type="entry name" value="RMtype1_S_Ppo21ORF8840P_TRD1-CR1_like"/>
    <property type="match status" value="1"/>
</dbReference>
<dbReference type="SUPFAM" id="SSF116734">
    <property type="entry name" value="DNA methylase specificity domain"/>
    <property type="match status" value="2"/>
</dbReference>
<dbReference type="InterPro" id="IPR000055">
    <property type="entry name" value="Restrct_endonuc_typeI_TRD"/>
</dbReference>
<dbReference type="AlphaFoldDB" id="A0A1E5KWD0"/>
<organism evidence="6 7">
    <name type="scientific">Enterococcus rivorum</name>
    <dbReference type="NCBI Taxonomy" id="762845"/>
    <lineage>
        <taxon>Bacteria</taxon>
        <taxon>Bacillati</taxon>
        <taxon>Bacillota</taxon>
        <taxon>Bacilli</taxon>
        <taxon>Lactobacillales</taxon>
        <taxon>Enterococcaceae</taxon>
        <taxon>Enterococcus</taxon>
    </lineage>
</organism>
<evidence type="ECO:0000256" key="2">
    <source>
        <dbReference type="ARBA" id="ARBA00022747"/>
    </source>
</evidence>
<dbReference type="Pfam" id="PF01420">
    <property type="entry name" value="Methylase_S"/>
    <property type="match status" value="2"/>
</dbReference>
<evidence type="ECO:0000256" key="4">
    <source>
        <dbReference type="SAM" id="Coils"/>
    </source>
</evidence>
<dbReference type="STRING" id="762845.BCR26_14425"/>
<proteinExistence type="inferred from homology"/>
<dbReference type="Gene3D" id="1.10.287.1120">
    <property type="entry name" value="Bipartite methylase S protein"/>
    <property type="match status" value="1"/>
</dbReference>
<dbReference type="RefSeq" id="WP_069698910.1">
    <property type="nucleotide sequence ID" value="NZ_JAGGMA010000033.1"/>
</dbReference>
<name>A0A1E5KWD0_9ENTE</name>
<reference evidence="6 7" key="1">
    <citation type="submission" date="2016-09" db="EMBL/GenBank/DDBJ databases">
        <authorList>
            <person name="Capua I."/>
            <person name="De Benedictis P."/>
            <person name="Joannis T."/>
            <person name="Lombin L.H."/>
            <person name="Cattoli G."/>
        </authorList>
    </citation>
    <scope>NUCLEOTIDE SEQUENCE [LARGE SCALE GENOMIC DNA]</scope>
    <source>
        <strain evidence="6 7">LMG 25899</strain>
    </source>
</reference>
<evidence type="ECO:0000259" key="5">
    <source>
        <dbReference type="Pfam" id="PF01420"/>
    </source>
</evidence>
<gene>
    <name evidence="6" type="ORF">BCR26_14425</name>
</gene>
<dbReference type="EMBL" id="MIEK01000028">
    <property type="protein sequence ID" value="OEH82128.1"/>
    <property type="molecule type" value="Genomic_DNA"/>
</dbReference>
<protein>
    <recommendedName>
        <fullName evidence="5">Type I restriction modification DNA specificity domain-containing protein</fullName>
    </recommendedName>
</protein>
<keyword evidence="3" id="KW-0238">DNA-binding</keyword>
<evidence type="ECO:0000256" key="3">
    <source>
        <dbReference type="ARBA" id="ARBA00023125"/>
    </source>
</evidence>
<keyword evidence="7" id="KW-1185">Reference proteome</keyword>
<keyword evidence="2" id="KW-0680">Restriction system</keyword>
<dbReference type="CDD" id="cd17282">
    <property type="entry name" value="RMtype1_S_Eco16444ORF1681_TRD1-CR1_like"/>
    <property type="match status" value="1"/>
</dbReference>
<dbReference type="OrthoDB" id="9795776at2"/>
<dbReference type="InterPro" id="IPR044946">
    <property type="entry name" value="Restrct_endonuc_typeI_TRD_sf"/>
</dbReference>
<dbReference type="PANTHER" id="PTHR30408">
    <property type="entry name" value="TYPE-1 RESTRICTION ENZYME ECOKI SPECIFICITY PROTEIN"/>
    <property type="match status" value="1"/>
</dbReference>
<evidence type="ECO:0000313" key="6">
    <source>
        <dbReference type="EMBL" id="OEH82128.1"/>
    </source>
</evidence>
<comment type="similarity">
    <text evidence="1">Belongs to the type-I restriction system S methylase family.</text>
</comment>
<dbReference type="Proteomes" id="UP000095256">
    <property type="component" value="Unassembled WGS sequence"/>
</dbReference>
<dbReference type="InterPro" id="IPR052021">
    <property type="entry name" value="Type-I_RS_S_subunit"/>
</dbReference>
<feature type="domain" description="Type I restriction modification DNA specificity" evidence="5">
    <location>
        <begin position="7"/>
        <end position="175"/>
    </location>
</feature>
<evidence type="ECO:0000256" key="1">
    <source>
        <dbReference type="ARBA" id="ARBA00010923"/>
    </source>
</evidence>
<accession>A0A1E5KWD0</accession>
<comment type="caution">
    <text evidence="6">The sequence shown here is derived from an EMBL/GenBank/DDBJ whole genome shotgun (WGS) entry which is preliminary data.</text>
</comment>
<keyword evidence="4" id="KW-0175">Coiled coil</keyword>
<dbReference type="GO" id="GO:0003677">
    <property type="term" value="F:DNA binding"/>
    <property type="evidence" value="ECO:0007669"/>
    <property type="project" value="UniProtKB-KW"/>
</dbReference>